<protein>
    <recommendedName>
        <fullName evidence="1">Transposable element P transposase-like RNase H domain-containing protein</fullName>
    </recommendedName>
</protein>
<dbReference type="InterPro" id="IPR048365">
    <property type="entry name" value="TNP-like_RNaseH_N"/>
</dbReference>
<dbReference type="AlphaFoldDB" id="A0A8K0KE66"/>
<evidence type="ECO:0000259" key="1">
    <source>
        <dbReference type="Pfam" id="PF21787"/>
    </source>
</evidence>
<proteinExistence type="predicted"/>
<name>A0A8K0KE66_LADFU</name>
<sequence length="483" mass="53933">MNYIRICSLHFAREKFYSDSRTRLLQGAVPEILNAANVGSANDDAVFSCTPISHSSLSTAEPSHLPLLSPTNSVVPSPLDTSHTPSRSLFPLFIETHDSSTSTHSSPSPFSPAIEASSPASLSFSNEKDLSLSYIDLTRRSQLTPRKIKLFKYAKKKERQLKRLQSSVGKFKMLIKATSSSKGSLSQVKDIIESSLSHNAAVLLGSQLKSAGKKPNGRRWTLEEKLLAVAIYKRSPKSYNLLRYLFTLPSRSSINKILHSIPFSPGINPQIFASLSHSLSQMEDCDRICVLMFDEMSIMEHCDYNASLDLIVGFEDYGCNRRSKCLAKYALLFMVCGVLRKWKQPIAFYFSASQTKSEMIVSLMEEVLQQCHEAGLHVIATVCDMGTNNVKAMRSMGSSITHPFINFNNQTIFTIFDPPHLIKGTRNLLMAHDFMVPIPLKESVILGMPSWSHIQDAHKHAAEATLFNPIHRITEEHVNPQGW</sequence>
<feature type="domain" description="Transposable element P transposase-like RNase H" evidence="1">
    <location>
        <begin position="264"/>
        <end position="397"/>
    </location>
</feature>
<dbReference type="OrthoDB" id="7474070at2759"/>
<keyword evidence="3" id="KW-1185">Reference proteome</keyword>
<gene>
    <name evidence="2" type="ORF">J437_LFUL014426</name>
</gene>
<dbReference type="Pfam" id="PF21787">
    <property type="entry name" value="TNP-like_RNaseH_N"/>
    <property type="match status" value="1"/>
</dbReference>
<comment type="caution">
    <text evidence="2">The sequence shown here is derived from an EMBL/GenBank/DDBJ whole genome shotgun (WGS) entry which is preliminary data.</text>
</comment>
<accession>A0A8K0KE66</accession>
<reference evidence="2" key="1">
    <citation type="submission" date="2013-04" db="EMBL/GenBank/DDBJ databases">
        <authorList>
            <person name="Qu J."/>
            <person name="Murali S.C."/>
            <person name="Bandaranaike D."/>
            <person name="Bellair M."/>
            <person name="Blankenburg K."/>
            <person name="Chao H."/>
            <person name="Dinh H."/>
            <person name="Doddapaneni H."/>
            <person name="Downs B."/>
            <person name="Dugan-Rocha S."/>
            <person name="Elkadiri S."/>
            <person name="Gnanaolivu R.D."/>
            <person name="Hernandez B."/>
            <person name="Javaid M."/>
            <person name="Jayaseelan J.C."/>
            <person name="Lee S."/>
            <person name="Li M."/>
            <person name="Ming W."/>
            <person name="Munidasa M."/>
            <person name="Muniz J."/>
            <person name="Nguyen L."/>
            <person name="Ongeri F."/>
            <person name="Osuji N."/>
            <person name="Pu L.-L."/>
            <person name="Puazo M."/>
            <person name="Qu C."/>
            <person name="Quiroz J."/>
            <person name="Raj R."/>
            <person name="Weissenberger G."/>
            <person name="Xin Y."/>
            <person name="Zou X."/>
            <person name="Han Y."/>
            <person name="Richards S."/>
            <person name="Worley K."/>
            <person name="Muzny D."/>
            <person name="Gibbs R."/>
        </authorList>
    </citation>
    <scope>NUCLEOTIDE SEQUENCE</scope>
    <source>
        <strain evidence="2">Sampled in the wild</strain>
    </source>
</reference>
<evidence type="ECO:0000313" key="3">
    <source>
        <dbReference type="Proteomes" id="UP000792457"/>
    </source>
</evidence>
<organism evidence="2 3">
    <name type="scientific">Ladona fulva</name>
    <name type="common">Scarce chaser dragonfly</name>
    <name type="synonym">Libellula fulva</name>
    <dbReference type="NCBI Taxonomy" id="123851"/>
    <lineage>
        <taxon>Eukaryota</taxon>
        <taxon>Metazoa</taxon>
        <taxon>Ecdysozoa</taxon>
        <taxon>Arthropoda</taxon>
        <taxon>Hexapoda</taxon>
        <taxon>Insecta</taxon>
        <taxon>Pterygota</taxon>
        <taxon>Palaeoptera</taxon>
        <taxon>Odonata</taxon>
        <taxon>Epiprocta</taxon>
        <taxon>Anisoptera</taxon>
        <taxon>Libelluloidea</taxon>
        <taxon>Libellulidae</taxon>
        <taxon>Ladona</taxon>
    </lineage>
</organism>
<evidence type="ECO:0000313" key="2">
    <source>
        <dbReference type="EMBL" id="KAG8232050.1"/>
    </source>
</evidence>
<dbReference type="Proteomes" id="UP000792457">
    <property type="component" value="Unassembled WGS sequence"/>
</dbReference>
<reference evidence="2" key="2">
    <citation type="submission" date="2017-10" db="EMBL/GenBank/DDBJ databases">
        <title>Ladona fulva Genome sequencing and assembly.</title>
        <authorList>
            <person name="Murali S."/>
            <person name="Richards S."/>
            <person name="Bandaranaike D."/>
            <person name="Bellair M."/>
            <person name="Blankenburg K."/>
            <person name="Chao H."/>
            <person name="Dinh H."/>
            <person name="Doddapaneni H."/>
            <person name="Dugan-Rocha S."/>
            <person name="Elkadiri S."/>
            <person name="Gnanaolivu R."/>
            <person name="Hernandez B."/>
            <person name="Skinner E."/>
            <person name="Javaid M."/>
            <person name="Lee S."/>
            <person name="Li M."/>
            <person name="Ming W."/>
            <person name="Munidasa M."/>
            <person name="Muniz J."/>
            <person name="Nguyen L."/>
            <person name="Hughes D."/>
            <person name="Osuji N."/>
            <person name="Pu L.-L."/>
            <person name="Puazo M."/>
            <person name="Qu C."/>
            <person name="Quiroz J."/>
            <person name="Raj R."/>
            <person name="Weissenberger G."/>
            <person name="Xin Y."/>
            <person name="Zou X."/>
            <person name="Han Y."/>
            <person name="Worley K."/>
            <person name="Muzny D."/>
            <person name="Gibbs R."/>
        </authorList>
    </citation>
    <scope>NUCLEOTIDE SEQUENCE</scope>
    <source>
        <strain evidence="2">Sampled in the wild</strain>
    </source>
</reference>
<dbReference type="EMBL" id="KZ308588">
    <property type="protein sequence ID" value="KAG8232050.1"/>
    <property type="molecule type" value="Genomic_DNA"/>
</dbReference>